<feature type="chain" id="PRO_5040128479" evidence="4">
    <location>
        <begin position="20"/>
        <end position="117"/>
    </location>
</feature>
<evidence type="ECO:0000313" key="6">
    <source>
        <dbReference type="EMBL" id="CAA0816220.1"/>
    </source>
</evidence>
<dbReference type="GO" id="GO:0008289">
    <property type="term" value="F:lipid binding"/>
    <property type="evidence" value="ECO:0007669"/>
    <property type="project" value="UniProtKB-KW"/>
</dbReference>
<comment type="similarity">
    <text evidence="1">Belongs to the plant LTP family.</text>
</comment>
<organism evidence="6 7">
    <name type="scientific">Striga hermonthica</name>
    <name type="common">Purple witchweed</name>
    <name type="synonym">Buchnera hermonthica</name>
    <dbReference type="NCBI Taxonomy" id="68872"/>
    <lineage>
        <taxon>Eukaryota</taxon>
        <taxon>Viridiplantae</taxon>
        <taxon>Streptophyta</taxon>
        <taxon>Embryophyta</taxon>
        <taxon>Tracheophyta</taxon>
        <taxon>Spermatophyta</taxon>
        <taxon>Magnoliopsida</taxon>
        <taxon>eudicotyledons</taxon>
        <taxon>Gunneridae</taxon>
        <taxon>Pentapetalae</taxon>
        <taxon>asterids</taxon>
        <taxon>lamiids</taxon>
        <taxon>Lamiales</taxon>
        <taxon>Orobanchaceae</taxon>
        <taxon>Buchnereae</taxon>
        <taxon>Striga</taxon>
    </lineage>
</organism>
<dbReference type="PRINTS" id="PR00382">
    <property type="entry name" value="LIPIDTRNSFER"/>
</dbReference>
<gene>
    <name evidence="6" type="ORF">SHERM_16088</name>
</gene>
<keyword evidence="7" id="KW-1185">Reference proteome</keyword>
<keyword evidence="3" id="KW-0446">Lipid-binding</keyword>
<evidence type="ECO:0000256" key="4">
    <source>
        <dbReference type="SAM" id="SignalP"/>
    </source>
</evidence>
<evidence type="ECO:0000259" key="5">
    <source>
        <dbReference type="Pfam" id="PF00234"/>
    </source>
</evidence>
<dbReference type="AlphaFoldDB" id="A0A9N7MUU5"/>
<dbReference type="EMBL" id="CACSLK010013932">
    <property type="protein sequence ID" value="CAA0816220.1"/>
    <property type="molecule type" value="Genomic_DNA"/>
</dbReference>
<dbReference type="InterPro" id="IPR036312">
    <property type="entry name" value="Bifun_inhib/LTP/seed_sf"/>
</dbReference>
<protein>
    <submittedName>
        <fullName evidence="6">Bifunctional inhibitor/lipid-transfer protein/seed storage 2S albumin superfamily protein</fullName>
    </submittedName>
</protein>
<dbReference type="Gene3D" id="1.10.110.10">
    <property type="entry name" value="Plant lipid-transfer and hydrophobic proteins"/>
    <property type="match status" value="1"/>
</dbReference>
<evidence type="ECO:0000313" key="7">
    <source>
        <dbReference type="Proteomes" id="UP001153555"/>
    </source>
</evidence>
<dbReference type="InterPro" id="IPR000528">
    <property type="entry name" value="Plant_nsLTP"/>
</dbReference>
<feature type="signal peptide" evidence="4">
    <location>
        <begin position="1"/>
        <end position="19"/>
    </location>
</feature>
<dbReference type="Proteomes" id="UP001153555">
    <property type="component" value="Unassembled WGS sequence"/>
</dbReference>
<name>A0A9N7MUU5_STRHE</name>
<dbReference type="GO" id="GO:0006869">
    <property type="term" value="P:lipid transport"/>
    <property type="evidence" value="ECO:0007669"/>
    <property type="project" value="InterPro"/>
</dbReference>
<proteinExistence type="inferred from homology"/>
<accession>A0A9N7MUU5</accession>
<keyword evidence="2" id="KW-0813">Transport</keyword>
<feature type="domain" description="Bifunctional inhibitor/plant lipid transfer protein/seed storage helical" evidence="5">
    <location>
        <begin position="25"/>
        <end position="113"/>
    </location>
</feature>
<sequence length="117" mass="13166">MSRLALLFAFFLVISRSTACNCADCRDIFINFGQCAPFVEGLTENPSPFCCQKVAILNSIAKQEKGGAQRICECIEQFRKFNGNLKYDESHIEQLPVKCRTSLSFPISENMNCSKIK</sequence>
<dbReference type="Pfam" id="PF00234">
    <property type="entry name" value="Tryp_alpha_amyl"/>
    <property type="match status" value="1"/>
</dbReference>
<comment type="caution">
    <text evidence="6">The sequence shown here is derived from an EMBL/GenBank/DDBJ whole genome shotgun (WGS) entry which is preliminary data.</text>
</comment>
<evidence type="ECO:0000256" key="1">
    <source>
        <dbReference type="ARBA" id="ARBA00009748"/>
    </source>
</evidence>
<evidence type="ECO:0000256" key="3">
    <source>
        <dbReference type="ARBA" id="ARBA00023121"/>
    </source>
</evidence>
<reference evidence="6" key="1">
    <citation type="submission" date="2019-12" db="EMBL/GenBank/DDBJ databases">
        <authorList>
            <person name="Scholes J."/>
        </authorList>
    </citation>
    <scope>NUCLEOTIDE SEQUENCE</scope>
</reference>
<dbReference type="PANTHER" id="PTHR33076">
    <property type="entry name" value="NON-SPECIFIC LIPID-TRANSFER PROTEIN 2-RELATED"/>
    <property type="match status" value="1"/>
</dbReference>
<evidence type="ECO:0000256" key="2">
    <source>
        <dbReference type="ARBA" id="ARBA00022448"/>
    </source>
</evidence>
<dbReference type="OrthoDB" id="1876592at2759"/>
<keyword evidence="4" id="KW-0732">Signal</keyword>
<dbReference type="SUPFAM" id="SSF47699">
    <property type="entry name" value="Bifunctional inhibitor/lipid-transfer protein/seed storage 2S albumin"/>
    <property type="match status" value="1"/>
</dbReference>
<dbReference type="InterPro" id="IPR016140">
    <property type="entry name" value="Bifunc_inhib/LTP/seed_store"/>
</dbReference>